<evidence type="ECO:0000313" key="2">
    <source>
        <dbReference type="EMBL" id="KAK9094377.1"/>
    </source>
</evidence>
<protein>
    <submittedName>
        <fullName evidence="2">Uncharacterized protein</fullName>
    </submittedName>
</protein>
<feature type="region of interest" description="Disordered" evidence="1">
    <location>
        <begin position="38"/>
        <end position="82"/>
    </location>
</feature>
<sequence>MIPTSKRTKVTKPYVTTQSHSLFLLALFSLPSPALPYKIKNPKVPSRRSQPLELDSPRPLKLDSPQPLELDSPQHCSSAAHG</sequence>
<keyword evidence="3" id="KW-1185">Reference proteome</keyword>
<dbReference type="Proteomes" id="UP001419268">
    <property type="component" value="Unassembled WGS sequence"/>
</dbReference>
<name>A0AAP0HRJ7_9MAGN</name>
<accession>A0AAP0HRJ7</accession>
<proteinExistence type="predicted"/>
<gene>
    <name evidence="2" type="ORF">Scep_025846</name>
</gene>
<evidence type="ECO:0000313" key="3">
    <source>
        <dbReference type="Proteomes" id="UP001419268"/>
    </source>
</evidence>
<dbReference type="AlphaFoldDB" id="A0AAP0HRJ7"/>
<dbReference type="EMBL" id="JBBNAG010000011">
    <property type="protein sequence ID" value="KAK9094377.1"/>
    <property type="molecule type" value="Genomic_DNA"/>
</dbReference>
<reference evidence="2 3" key="1">
    <citation type="submission" date="2024-01" db="EMBL/GenBank/DDBJ databases">
        <title>Genome assemblies of Stephania.</title>
        <authorList>
            <person name="Yang L."/>
        </authorList>
    </citation>
    <scope>NUCLEOTIDE SEQUENCE [LARGE SCALE GENOMIC DNA]</scope>
    <source>
        <strain evidence="2">JXDWG</strain>
        <tissue evidence="2">Leaf</tissue>
    </source>
</reference>
<organism evidence="2 3">
    <name type="scientific">Stephania cephalantha</name>
    <dbReference type="NCBI Taxonomy" id="152367"/>
    <lineage>
        <taxon>Eukaryota</taxon>
        <taxon>Viridiplantae</taxon>
        <taxon>Streptophyta</taxon>
        <taxon>Embryophyta</taxon>
        <taxon>Tracheophyta</taxon>
        <taxon>Spermatophyta</taxon>
        <taxon>Magnoliopsida</taxon>
        <taxon>Ranunculales</taxon>
        <taxon>Menispermaceae</taxon>
        <taxon>Menispermoideae</taxon>
        <taxon>Cissampelideae</taxon>
        <taxon>Stephania</taxon>
    </lineage>
</organism>
<evidence type="ECO:0000256" key="1">
    <source>
        <dbReference type="SAM" id="MobiDB-lite"/>
    </source>
</evidence>
<comment type="caution">
    <text evidence="2">The sequence shown here is derived from an EMBL/GenBank/DDBJ whole genome shotgun (WGS) entry which is preliminary data.</text>
</comment>